<organism evidence="1">
    <name type="scientific">Salmonella enterica</name>
    <name type="common">Salmonella choleraesuis</name>
    <dbReference type="NCBI Taxonomy" id="28901"/>
    <lineage>
        <taxon>Bacteria</taxon>
        <taxon>Pseudomonadati</taxon>
        <taxon>Pseudomonadota</taxon>
        <taxon>Gammaproteobacteria</taxon>
        <taxon>Enterobacterales</taxon>
        <taxon>Enterobacteriaceae</taxon>
        <taxon>Salmonella</taxon>
    </lineage>
</organism>
<proteinExistence type="predicted"/>
<protein>
    <submittedName>
        <fullName evidence="1">Uncharacterized protein</fullName>
    </submittedName>
</protein>
<dbReference type="AlphaFoldDB" id="A0A5V4L9T8"/>
<evidence type="ECO:0000313" key="1">
    <source>
        <dbReference type="EMBL" id="EBU2435267.1"/>
    </source>
</evidence>
<dbReference type="Pfam" id="PF12721">
    <property type="entry name" value="RHIM"/>
    <property type="match status" value="1"/>
</dbReference>
<comment type="caution">
    <text evidence="1">The sequence shown here is derived from an EMBL/GenBank/DDBJ whole genome shotgun (WGS) entry which is preliminary data.</text>
</comment>
<dbReference type="InterPro" id="IPR025735">
    <property type="entry name" value="RHIM"/>
</dbReference>
<accession>A0A5V4L9T8</accession>
<sequence>MNPFASLQNDTIFIEKPTGDRAGPFKTAISSKDGFSASIFEANLDVEEGWKLIRLLPNGKEELFSILETNYSPGLSRIPPHWMLKLRKESSIVSAHQPATTINISNSSGIQIGDHNVQHIANSFIGLIEKIEGSNAAEQEKTKAKSLLREVLENPTVASVLGSATAAALTLLG</sequence>
<gene>
    <name evidence="1" type="ORF">CRJ19_09790</name>
</gene>
<name>A0A5V4L9T8_SALER</name>
<reference evidence="1" key="1">
    <citation type="submission" date="2018-07" db="EMBL/GenBank/DDBJ databases">
        <authorList>
            <consortium name="GenomeTrakr network: Whole genome sequencing for foodborne pathogen traceback"/>
        </authorList>
    </citation>
    <scope>NUCLEOTIDE SEQUENCE</scope>
    <source>
        <strain evidence="1">CFSAN070570</strain>
    </source>
</reference>
<dbReference type="EMBL" id="AAHBKJ010000017">
    <property type="protein sequence ID" value="EBU2435267.1"/>
    <property type="molecule type" value="Genomic_DNA"/>
</dbReference>